<dbReference type="Gene3D" id="2.30.42.10">
    <property type="match status" value="1"/>
</dbReference>
<organism evidence="5 6">
    <name type="scientific">Candidatus Woykebacteria bacterium RBG_16_39_9b</name>
    <dbReference type="NCBI Taxonomy" id="1802595"/>
    <lineage>
        <taxon>Bacteria</taxon>
        <taxon>Candidatus Woykeibacteriota</taxon>
    </lineage>
</organism>
<dbReference type="SUPFAM" id="SSF50494">
    <property type="entry name" value="Trypsin-like serine proteases"/>
    <property type="match status" value="1"/>
</dbReference>
<dbReference type="InterPro" id="IPR001478">
    <property type="entry name" value="PDZ"/>
</dbReference>
<dbReference type="Proteomes" id="UP000178162">
    <property type="component" value="Unassembled WGS sequence"/>
</dbReference>
<evidence type="ECO:0000313" key="6">
    <source>
        <dbReference type="Proteomes" id="UP000178162"/>
    </source>
</evidence>
<comment type="caution">
    <text evidence="5">The sequence shown here is derived from an EMBL/GenBank/DDBJ whole genome shotgun (WGS) entry which is preliminary data.</text>
</comment>
<evidence type="ECO:0000256" key="2">
    <source>
        <dbReference type="ARBA" id="ARBA00022670"/>
    </source>
</evidence>
<dbReference type="InterPro" id="IPR036034">
    <property type="entry name" value="PDZ_sf"/>
</dbReference>
<sequence>MRPRFKFNKSLLWIIAVFISTVFGAIVGITYPSWYNSLAFKDSIPDFLRPPKALETVKTDKGETLVRTVEESAVIDVVDKASPAVVSILAKQVTFDPRRGPTTDEQGIGTGFIVDSSGIILTNDHVVSDKTITYTVLTKDQKSYSVVSIDRDSSNDFAIIKINASNLPTIGLGDSSSLKVGQKVVAIGNALGRFQNTVTVGVVSGIGRGVTASDQFGFASETLENVIQTDAALNPGNSGGPLLDLSGKVVGINFATTSGAENIGFVIPINRVKSILEQFKSQGRIIKPFLGIAYNIIGSDIAQLQNLPEGAYVQRVIVDSPAAKAGIEIGDVITELGGEKITLENSLATIIRKFNVGDKVKLKVNRKGKNLQFEVKLEEAPRE</sequence>
<dbReference type="PRINTS" id="PR00834">
    <property type="entry name" value="PROTEASES2C"/>
</dbReference>
<keyword evidence="2" id="KW-0645">Protease</keyword>
<reference evidence="5 6" key="1">
    <citation type="journal article" date="2016" name="Nat. Commun.">
        <title>Thousands of microbial genomes shed light on interconnected biogeochemical processes in an aquifer system.</title>
        <authorList>
            <person name="Anantharaman K."/>
            <person name="Brown C.T."/>
            <person name="Hug L.A."/>
            <person name="Sharon I."/>
            <person name="Castelle C.J."/>
            <person name="Probst A.J."/>
            <person name="Thomas B.C."/>
            <person name="Singh A."/>
            <person name="Wilkins M.J."/>
            <person name="Karaoz U."/>
            <person name="Brodie E.L."/>
            <person name="Williams K.H."/>
            <person name="Hubbard S.S."/>
            <person name="Banfield J.F."/>
        </authorList>
    </citation>
    <scope>NUCLEOTIDE SEQUENCE [LARGE SCALE GENOMIC DNA]</scope>
</reference>
<dbReference type="InterPro" id="IPR009003">
    <property type="entry name" value="Peptidase_S1_PA"/>
</dbReference>
<dbReference type="SUPFAM" id="SSF50156">
    <property type="entry name" value="PDZ domain-like"/>
    <property type="match status" value="1"/>
</dbReference>
<dbReference type="Pfam" id="PF13365">
    <property type="entry name" value="Trypsin_2"/>
    <property type="match status" value="1"/>
</dbReference>
<evidence type="ECO:0000256" key="3">
    <source>
        <dbReference type="ARBA" id="ARBA00022801"/>
    </source>
</evidence>
<name>A0A1G1WD84_9BACT</name>
<comment type="similarity">
    <text evidence="1">Belongs to the peptidase S1C family.</text>
</comment>
<dbReference type="PROSITE" id="PS50106">
    <property type="entry name" value="PDZ"/>
    <property type="match status" value="1"/>
</dbReference>
<protein>
    <recommendedName>
        <fullName evidence="4">PDZ domain-containing protein</fullName>
    </recommendedName>
</protein>
<dbReference type="InterPro" id="IPR001940">
    <property type="entry name" value="Peptidase_S1C"/>
</dbReference>
<keyword evidence="3" id="KW-0378">Hydrolase</keyword>
<gene>
    <name evidence="5" type="ORF">A2134_02070</name>
</gene>
<dbReference type="Gene3D" id="2.40.10.10">
    <property type="entry name" value="Trypsin-like serine proteases"/>
    <property type="match status" value="2"/>
</dbReference>
<feature type="domain" description="PDZ" evidence="4">
    <location>
        <begin position="274"/>
        <end position="368"/>
    </location>
</feature>
<dbReference type="InterPro" id="IPR051201">
    <property type="entry name" value="Chloro_Bact_Ser_Proteases"/>
</dbReference>
<dbReference type="Pfam" id="PF13180">
    <property type="entry name" value="PDZ_2"/>
    <property type="match status" value="1"/>
</dbReference>
<dbReference type="AlphaFoldDB" id="A0A1G1WD84"/>
<accession>A0A1G1WD84</accession>
<dbReference type="STRING" id="1802595.A2134_02070"/>
<dbReference type="PANTHER" id="PTHR43343:SF3">
    <property type="entry name" value="PROTEASE DO-LIKE 8, CHLOROPLASTIC"/>
    <property type="match status" value="1"/>
</dbReference>
<evidence type="ECO:0000313" key="5">
    <source>
        <dbReference type="EMBL" id="OGY25247.1"/>
    </source>
</evidence>
<proteinExistence type="inferred from homology"/>
<dbReference type="SMART" id="SM00228">
    <property type="entry name" value="PDZ"/>
    <property type="match status" value="1"/>
</dbReference>
<dbReference type="EMBL" id="MHCR01000019">
    <property type="protein sequence ID" value="OGY25247.1"/>
    <property type="molecule type" value="Genomic_DNA"/>
</dbReference>
<dbReference type="GO" id="GO:0004252">
    <property type="term" value="F:serine-type endopeptidase activity"/>
    <property type="evidence" value="ECO:0007669"/>
    <property type="project" value="InterPro"/>
</dbReference>
<dbReference type="InterPro" id="IPR043504">
    <property type="entry name" value="Peptidase_S1_PA_chymotrypsin"/>
</dbReference>
<dbReference type="GO" id="GO:0006508">
    <property type="term" value="P:proteolysis"/>
    <property type="evidence" value="ECO:0007669"/>
    <property type="project" value="UniProtKB-KW"/>
</dbReference>
<evidence type="ECO:0000256" key="1">
    <source>
        <dbReference type="ARBA" id="ARBA00010541"/>
    </source>
</evidence>
<dbReference type="PANTHER" id="PTHR43343">
    <property type="entry name" value="PEPTIDASE S12"/>
    <property type="match status" value="1"/>
</dbReference>
<evidence type="ECO:0000259" key="4">
    <source>
        <dbReference type="PROSITE" id="PS50106"/>
    </source>
</evidence>